<name>X0HZU7_FUSOX</name>
<proteinExistence type="predicted"/>
<accession>X0HZU7</accession>
<protein>
    <submittedName>
        <fullName evidence="1">Uncharacterized protein</fullName>
    </submittedName>
</protein>
<reference evidence="1" key="2">
    <citation type="submission" date="2014-03" db="EMBL/GenBank/DDBJ databases">
        <title>The Genome Annotation of Fusarium oxysporum PHW808.</title>
        <authorList>
            <consortium name="The Broad Institute Genomics Platform"/>
            <person name="Ma L.-J."/>
            <person name="Corby-Kistler H."/>
            <person name="Broz K."/>
            <person name="Gale L.R."/>
            <person name="Jonkers W."/>
            <person name="O'Donnell K."/>
            <person name="Ploetz R."/>
            <person name="Steinberg C."/>
            <person name="Schwartz D.C."/>
            <person name="VanEtten H."/>
            <person name="Zhou S."/>
            <person name="Young S.K."/>
            <person name="Zeng Q."/>
            <person name="Gargeya S."/>
            <person name="Fitzgerald M."/>
            <person name="Abouelleil A."/>
            <person name="Alvarado L."/>
            <person name="Chapman S.B."/>
            <person name="Gainer-Dewar J."/>
            <person name="Goldberg J."/>
            <person name="Griggs A."/>
            <person name="Gujja S."/>
            <person name="Hansen M."/>
            <person name="Howarth C."/>
            <person name="Imamovic A."/>
            <person name="Ireland A."/>
            <person name="Larimer J."/>
            <person name="McCowan C."/>
            <person name="Murphy C."/>
            <person name="Pearson M."/>
            <person name="Poon T.W."/>
            <person name="Priest M."/>
            <person name="Roberts A."/>
            <person name="Saif S."/>
            <person name="Shea T."/>
            <person name="Sykes S."/>
            <person name="Wortman J."/>
            <person name="Nusbaum C."/>
            <person name="Birren B."/>
        </authorList>
    </citation>
    <scope>NUCLEOTIDE SEQUENCE</scope>
    <source>
        <strain evidence="1">54008</strain>
    </source>
</reference>
<evidence type="ECO:0000313" key="1">
    <source>
        <dbReference type="EMBL" id="EXL66619.1"/>
    </source>
</evidence>
<dbReference type="AlphaFoldDB" id="X0HZU7"/>
<sequence length="66" mass="7919">MPEQQYPDYKLQPEVFQAWLRKRFSDSSIEVKCRHGNFVFNLPDNEEINDNDHLEIRKLRGKSTLP</sequence>
<reference evidence="1" key="1">
    <citation type="submission" date="2011-11" db="EMBL/GenBank/DDBJ databases">
        <title>The Genome Sequence of Fusarium oxysporum PHW808.</title>
        <authorList>
            <consortium name="The Broad Institute Genome Sequencing Platform"/>
            <person name="Ma L.-J."/>
            <person name="Gale L.R."/>
            <person name="Schwartz D.C."/>
            <person name="Zhou S."/>
            <person name="Corby-Kistler H."/>
            <person name="Young S.K."/>
            <person name="Zeng Q."/>
            <person name="Gargeya S."/>
            <person name="Fitzgerald M."/>
            <person name="Haas B."/>
            <person name="Abouelleil A."/>
            <person name="Alvarado L."/>
            <person name="Arachchi H.M."/>
            <person name="Berlin A."/>
            <person name="Brown A."/>
            <person name="Chapman S.B."/>
            <person name="Chen Z."/>
            <person name="Dunbar C."/>
            <person name="Freedman E."/>
            <person name="Gearin G."/>
            <person name="Goldberg J."/>
            <person name="Griggs A."/>
            <person name="Gujja S."/>
            <person name="Heiman D."/>
            <person name="Howarth C."/>
            <person name="Larson L."/>
            <person name="Lui A."/>
            <person name="MacDonald P.J.P."/>
            <person name="Montmayeur A."/>
            <person name="Murphy C."/>
            <person name="Neiman D."/>
            <person name="Pearson M."/>
            <person name="Priest M."/>
            <person name="Roberts A."/>
            <person name="Saif S."/>
            <person name="Shea T."/>
            <person name="Shenoy N."/>
            <person name="Sisk P."/>
            <person name="Stolte C."/>
            <person name="Sykes S."/>
            <person name="Wortman J."/>
            <person name="Nusbaum C."/>
            <person name="Birren B."/>
        </authorList>
    </citation>
    <scope>NUCLEOTIDE SEQUENCE [LARGE SCALE GENOMIC DNA]</scope>
    <source>
        <strain evidence="1">54008</strain>
    </source>
</reference>
<dbReference type="Proteomes" id="UP000030676">
    <property type="component" value="Unassembled WGS sequence"/>
</dbReference>
<organism evidence="1">
    <name type="scientific">Fusarium oxysporum f. sp. conglutinans race 2 54008</name>
    <dbReference type="NCBI Taxonomy" id="1089457"/>
    <lineage>
        <taxon>Eukaryota</taxon>
        <taxon>Fungi</taxon>
        <taxon>Dikarya</taxon>
        <taxon>Ascomycota</taxon>
        <taxon>Pezizomycotina</taxon>
        <taxon>Sordariomycetes</taxon>
        <taxon>Hypocreomycetidae</taxon>
        <taxon>Hypocreales</taxon>
        <taxon>Nectriaceae</taxon>
        <taxon>Fusarium</taxon>
        <taxon>Fusarium oxysporum species complex</taxon>
    </lineage>
</organism>
<gene>
    <name evidence="1" type="ORF">FOPG_17225</name>
</gene>
<dbReference type="HOGENOM" id="CLU_206090_0_0_1"/>
<dbReference type="EMBL" id="KK033421">
    <property type="protein sequence ID" value="EXL66619.1"/>
    <property type="molecule type" value="Genomic_DNA"/>
</dbReference>